<evidence type="ECO:0000256" key="5">
    <source>
        <dbReference type="ARBA" id="ARBA00022801"/>
    </source>
</evidence>
<dbReference type="SMART" id="SM00740">
    <property type="entry name" value="PASTA"/>
    <property type="match status" value="1"/>
</dbReference>
<feature type="compositionally biased region" description="Pro residues" evidence="12">
    <location>
        <begin position="788"/>
        <end position="800"/>
    </location>
</feature>
<dbReference type="InterPro" id="IPR001460">
    <property type="entry name" value="PCN-bd_Tpept"/>
</dbReference>
<keyword evidence="7" id="KW-0573">Peptidoglycan synthesis</keyword>
<dbReference type="InterPro" id="IPR012338">
    <property type="entry name" value="Beta-lactam/transpept-like"/>
</dbReference>
<evidence type="ECO:0000313" key="14">
    <source>
        <dbReference type="EMBL" id="OIQ85662.1"/>
    </source>
</evidence>
<evidence type="ECO:0000256" key="12">
    <source>
        <dbReference type="SAM" id="MobiDB-lite"/>
    </source>
</evidence>
<dbReference type="InterPro" id="IPR036950">
    <property type="entry name" value="PBP_transglycosylase"/>
</dbReference>
<evidence type="ECO:0000256" key="1">
    <source>
        <dbReference type="ARBA" id="ARBA00022645"/>
    </source>
</evidence>
<dbReference type="EC" id="2.4.99.28" evidence="10"/>
<dbReference type="InterPro" id="IPR005543">
    <property type="entry name" value="PASTA_dom"/>
</dbReference>
<dbReference type="FunFam" id="1.10.3810.10:FF:000001">
    <property type="entry name" value="Penicillin-binding protein 1A"/>
    <property type="match status" value="1"/>
</dbReference>
<accession>A0A1J5QPZ7</accession>
<dbReference type="Pfam" id="PF00905">
    <property type="entry name" value="Transpeptidase"/>
    <property type="match status" value="1"/>
</dbReference>
<dbReference type="InterPro" id="IPR050396">
    <property type="entry name" value="Glycosyltr_51/Transpeptidase"/>
</dbReference>
<evidence type="ECO:0000256" key="10">
    <source>
        <dbReference type="ARBA" id="ARBA00044770"/>
    </source>
</evidence>
<dbReference type="GO" id="GO:0008955">
    <property type="term" value="F:peptidoglycan glycosyltransferase activity"/>
    <property type="evidence" value="ECO:0007669"/>
    <property type="project" value="UniProtKB-EC"/>
</dbReference>
<reference evidence="14" key="1">
    <citation type="submission" date="2016-10" db="EMBL/GenBank/DDBJ databases">
        <title>Sequence of Gallionella enrichment culture.</title>
        <authorList>
            <person name="Poehlein A."/>
            <person name="Muehling M."/>
            <person name="Daniel R."/>
        </authorList>
    </citation>
    <scope>NUCLEOTIDE SEQUENCE</scope>
</reference>
<dbReference type="Pfam" id="PF03793">
    <property type="entry name" value="PASTA"/>
    <property type="match status" value="1"/>
</dbReference>
<dbReference type="GO" id="GO:0030288">
    <property type="term" value="C:outer membrane-bounded periplasmic space"/>
    <property type="evidence" value="ECO:0007669"/>
    <property type="project" value="TreeGrafter"/>
</dbReference>
<dbReference type="GO" id="GO:0071555">
    <property type="term" value="P:cell wall organization"/>
    <property type="evidence" value="ECO:0007669"/>
    <property type="project" value="UniProtKB-KW"/>
</dbReference>
<keyword evidence="9" id="KW-0961">Cell wall biogenesis/degradation</keyword>
<comment type="catalytic activity">
    <reaction evidence="11">
        <text>[GlcNAc-(1-&gt;4)-Mur2Ac(oyl-L-Ala-gamma-D-Glu-L-Lys-D-Ala-D-Ala)](n)-di-trans,octa-cis-undecaprenyl diphosphate + beta-D-GlcNAc-(1-&gt;4)-Mur2Ac(oyl-L-Ala-gamma-D-Glu-L-Lys-D-Ala-D-Ala)-di-trans,octa-cis-undecaprenyl diphosphate = [GlcNAc-(1-&gt;4)-Mur2Ac(oyl-L-Ala-gamma-D-Glu-L-Lys-D-Ala-D-Ala)](n+1)-di-trans,octa-cis-undecaprenyl diphosphate + di-trans,octa-cis-undecaprenyl diphosphate + H(+)</text>
        <dbReference type="Rhea" id="RHEA:23708"/>
        <dbReference type="Rhea" id="RHEA-COMP:9602"/>
        <dbReference type="Rhea" id="RHEA-COMP:9603"/>
        <dbReference type="ChEBI" id="CHEBI:15378"/>
        <dbReference type="ChEBI" id="CHEBI:58405"/>
        <dbReference type="ChEBI" id="CHEBI:60033"/>
        <dbReference type="ChEBI" id="CHEBI:78435"/>
        <dbReference type="EC" id="2.4.99.28"/>
    </reaction>
</comment>
<gene>
    <name evidence="14" type="primary">pbpG_9</name>
    <name evidence="14" type="ORF">GALL_325000</name>
</gene>
<evidence type="ECO:0000256" key="3">
    <source>
        <dbReference type="ARBA" id="ARBA00022676"/>
    </source>
</evidence>
<evidence type="ECO:0000256" key="2">
    <source>
        <dbReference type="ARBA" id="ARBA00022670"/>
    </source>
</evidence>
<dbReference type="EMBL" id="MLJW01000530">
    <property type="protein sequence ID" value="OIQ85662.1"/>
    <property type="molecule type" value="Genomic_DNA"/>
</dbReference>
<keyword evidence="1" id="KW-0121">Carboxypeptidase</keyword>
<comment type="caution">
    <text evidence="14">The sequence shown here is derived from an EMBL/GenBank/DDBJ whole genome shotgun (WGS) entry which is preliminary data.</text>
</comment>
<dbReference type="Gene3D" id="3.30.10.20">
    <property type="match status" value="1"/>
</dbReference>
<keyword evidence="3" id="KW-0328">Glycosyltransferase</keyword>
<dbReference type="Gene3D" id="3.40.710.10">
    <property type="entry name" value="DD-peptidase/beta-lactamase superfamily"/>
    <property type="match status" value="1"/>
</dbReference>
<dbReference type="Gene3D" id="1.10.3810.10">
    <property type="entry name" value="Biosynthetic peptidoglycan transglycosylase-like"/>
    <property type="match status" value="1"/>
</dbReference>
<keyword evidence="4" id="KW-0808">Transferase</keyword>
<protein>
    <recommendedName>
        <fullName evidence="10">peptidoglycan glycosyltransferase</fullName>
        <ecNumber evidence="10">2.4.99.28</ecNumber>
    </recommendedName>
</protein>
<dbReference type="PANTHER" id="PTHR32282:SF33">
    <property type="entry name" value="PEPTIDOGLYCAN GLYCOSYLTRANSFERASE"/>
    <property type="match status" value="1"/>
</dbReference>
<keyword evidence="8" id="KW-0511">Multifunctional enzyme</keyword>
<organism evidence="14">
    <name type="scientific">mine drainage metagenome</name>
    <dbReference type="NCBI Taxonomy" id="410659"/>
    <lineage>
        <taxon>unclassified sequences</taxon>
        <taxon>metagenomes</taxon>
        <taxon>ecological metagenomes</taxon>
    </lineage>
</organism>
<name>A0A1J5QPZ7_9ZZZZ</name>
<dbReference type="GO" id="GO:0009252">
    <property type="term" value="P:peptidoglycan biosynthetic process"/>
    <property type="evidence" value="ECO:0007669"/>
    <property type="project" value="UniProtKB-KW"/>
</dbReference>
<dbReference type="SUPFAM" id="SSF53955">
    <property type="entry name" value="Lysozyme-like"/>
    <property type="match status" value="1"/>
</dbReference>
<evidence type="ECO:0000259" key="13">
    <source>
        <dbReference type="PROSITE" id="PS51178"/>
    </source>
</evidence>
<dbReference type="InterPro" id="IPR001264">
    <property type="entry name" value="Glyco_trans_51"/>
</dbReference>
<keyword evidence="2" id="KW-0645">Protease</keyword>
<keyword evidence="6" id="KW-0133">Cell shape</keyword>
<dbReference type="CDD" id="cd06577">
    <property type="entry name" value="PASTA_pknB"/>
    <property type="match status" value="1"/>
</dbReference>
<dbReference type="PANTHER" id="PTHR32282">
    <property type="entry name" value="BINDING PROTEIN TRANSPEPTIDASE, PUTATIVE-RELATED"/>
    <property type="match status" value="1"/>
</dbReference>
<sequence>MASSARPRGRQVNVLQALALLLAFLLVAGIGGVLAAGLVLPAAASVSAMTNGTAQVFEDLPTVLNETPLSQKSTIFAADGTVLATFYAENRIVVPLADISPLMQRAVIDTEDKRFYQHGGVDPTGILRAAVRNATTSGLQGASTLTQQYVKNVLIEDAVAKNDTAAINAARNDTISRKLREAKLAIALEQKLSKTEILTRYLNIAQFGVNVWGVEAASEYYFGHSAKQLTPAEAATLAGVTNGPSIYDPERNTAESEKRRNIVLGLMRDQGDITPAEYQTAVATPLKSMLHIQNTAQGCMSANVIGGVTYNAGFFCDYVTWVIRNDPAFGATVADRQGLLDRGGLNIHTTIDLHLQQIANTEVNNGVPQNDPSGVASSIVTVEPGTGLIKAMAENRTFNNSGSPGDRQTSVNYNTDSAYGASHGFQPGSSFKPFTLLAWLQDGHSLNETINGAKVAYNGNAFKASCLPGGYYKLYSPWTPSNAEGGGAGMVTALRATTDSINTAYMAMASKIDLCDTFTNAKNLGVTSALGGDLQIKPAGVIGGASNVSPLSMAAAYAALADNGTFCEPVAITSVTDANGKQLSIPQPNCRQVIDPKVAATAVYAMTTVIKSGTAANINWPASRPAAGKTGTSDNSVATWFVGFTPQLSTAVWTGFAEGNRPLENMRINGSYQTAFYGATISAPTWKRFMLQALATAPATPFPSPDQTLLYGARATVPDVTGQSPAAATSTLQTAGFTVTIDPTQVYSSQPAGTVASTNPAANSNVTRGSGVVLTLSMGPAPTVVNPPNNPTNPVAPPAGGPAAGGGQG</sequence>
<dbReference type="GO" id="GO:0008658">
    <property type="term" value="F:penicillin binding"/>
    <property type="evidence" value="ECO:0007669"/>
    <property type="project" value="InterPro"/>
</dbReference>
<dbReference type="GO" id="GO:0006508">
    <property type="term" value="P:proteolysis"/>
    <property type="evidence" value="ECO:0007669"/>
    <property type="project" value="UniProtKB-KW"/>
</dbReference>
<feature type="domain" description="PASTA" evidence="13">
    <location>
        <begin position="712"/>
        <end position="778"/>
    </location>
</feature>
<evidence type="ECO:0000256" key="11">
    <source>
        <dbReference type="ARBA" id="ARBA00049902"/>
    </source>
</evidence>
<dbReference type="SUPFAM" id="SSF56601">
    <property type="entry name" value="beta-lactamase/transpeptidase-like"/>
    <property type="match status" value="1"/>
</dbReference>
<keyword evidence="5" id="KW-0378">Hydrolase</keyword>
<dbReference type="AlphaFoldDB" id="A0A1J5QPZ7"/>
<evidence type="ECO:0000256" key="4">
    <source>
        <dbReference type="ARBA" id="ARBA00022679"/>
    </source>
</evidence>
<dbReference type="Pfam" id="PF00912">
    <property type="entry name" value="Transgly"/>
    <property type="match status" value="1"/>
</dbReference>
<evidence type="ECO:0000256" key="6">
    <source>
        <dbReference type="ARBA" id="ARBA00022960"/>
    </source>
</evidence>
<evidence type="ECO:0000256" key="9">
    <source>
        <dbReference type="ARBA" id="ARBA00023316"/>
    </source>
</evidence>
<feature type="region of interest" description="Disordered" evidence="12">
    <location>
        <begin position="782"/>
        <end position="809"/>
    </location>
</feature>
<dbReference type="PROSITE" id="PS51178">
    <property type="entry name" value="PASTA"/>
    <property type="match status" value="1"/>
</dbReference>
<dbReference type="GO" id="GO:0004180">
    <property type="term" value="F:carboxypeptidase activity"/>
    <property type="evidence" value="ECO:0007669"/>
    <property type="project" value="UniProtKB-KW"/>
</dbReference>
<dbReference type="InterPro" id="IPR023346">
    <property type="entry name" value="Lysozyme-like_dom_sf"/>
</dbReference>
<evidence type="ECO:0000256" key="8">
    <source>
        <dbReference type="ARBA" id="ARBA00023268"/>
    </source>
</evidence>
<proteinExistence type="predicted"/>
<dbReference type="GO" id="GO:0008360">
    <property type="term" value="P:regulation of cell shape"/>
    <property type="evidence" value="ECO:0007669"/>
    <property type="project" value="UniProtKB-KW"/>
</dbReference>
<evidence type="ECO:0000256" key="7">
    <source>
        <dbReference type="ARBA" id="ARBA00022984"/>
    </source>
</evidence>